<accession>A0A934MJ43</accession>
<feature type="domain" description="Aromatic amino acid beta-eliminating lyase/threonine aldolase" evidence="7">
    <location>
        <begin position="3"/>
        <end position="279"/>
    </location>
</feature>
<dbReference type="PANTHER" id="PTHR48097:SF9">
    <property type="entry name" value="L-THREONINE ALDOLASE"/>
    <property type="match status" value="1"/>
</dbReference>
<dbReference type="InterPro" id="IPR023603">
    <property type="entry name" value="Low_specificity_L-TA-like"/>
</dbReference>
<evidence type="ECO:0000256" key="6">
    <source>
        <dbReference type="PIRSR" id="PIRSR017617-1"/>
    </source>
</evidence>
<evidence type="ECO:0000313" key="9">
    <source>
        <dbReference type="Proteomes" id="UP000609531"/>
    </source>
</evidence>
<evidence type="ECO:0000256" key="5">
    <source>
        <dbReference type="ARBA" id="ARBA00023239"/>
    </source>
</evidence>
<dbReference type="Gene3D" id="3.40.640.10">
    <property type="entry name" value="Type I PLP-dependent aspartate aminotransferase-like (Major domain)"/>
    <property type="match status" value="1"/>
</dbReference>
<dbReference type="PIRSF" id="PIRSF017617">
    <property type="entry name" value="Thr_aldolase"/>
    <property type="match status" value="1"/>
</dbReference>
<comment type="similarity">
    <text evidence="2">Belongs to the threonine aldolase family.</text>
</comment>
<dbReference type="PANTHER" id="PTHR48097">
    <property type="entry name" value="L-THREONINE ALDOLASE-RELATED"/>
    <property type="match status" value="1"/>
</dbReference>
<evidence type="ECO:0000256" key="3">
    <source>
        <dbReference type="ARBA" id="ARBA00011881"/>
    </source>
</evidence>
<dbReference type="InterPro" id="IPR015422">
    <property type="entry name" value="PyrdxlP-dep_Trfase_small"/>
</dbReference>
<keyword evidence="5" id="KW-0456">Lyase</keyword>
<name>A0A934MJ43_9HYPH</name>
<comment type="subunit">
    <text evidence="3">Homotetramer.</text>
</comment>
<dbReference type="InterPro" id="IPR015421">
    <property type="entry name" value="PyrdxlP-dep_Trfase_major"/>
</dbReference>
<evidence type="ECO:0000256" key="2">
    <source>
        <dbReference type="ARBA" id="ARBA00006966"/>
    </source>
</evidence>
<dbReference type="GO" id="GO:0008732">
    <property type="term" value="F:L-allo-threonine aldolase activity"/>
    <property type="evidence" value="ECO:0007669"/>
    <property type="project" value="TreeGrafter"/>
</dbReference>
<evidence type="ECO:0000259" key="7">
    <source>
        <dbReference type="Pfam" id="PF01212"/>
    </source>
</evidence>
<dbReference type="Proteomes" id="UP000609531">
    <property type="component" value="Unassembled WGS sequence"/>
</dbReference>
<keyword evidence="4" id="KW-0663">Pyridoxal phosphate</keyword>
<sequence>MIDLRSDTVTTPTSAMRRAMADAEVGDDGYRDDPTVLALEAAAAERLGKAAALYVPSGTMSNLIAAIVLGTPGGRLVAHKDSHIVLSERGGAFSVAGLEPDLWSGVSPVPTVDDVGVGFGKGPALAVVELTHNALGGRAAPPEAVAAYGRACAAAGVPLHIDGARIFNAAVATDTTVEALAETAVTVTFCLSKGLGAPIGSVLCGPVEVIEEARERRKMLGGGMRQAGVIAAAGLVALSTMVDRLGDDHENARLFASHIAAEHPEVIDPAVVETNIVRLNVAPSGMPPAAWVAALARLGVRTKVHGTHVRAVFHHQVSRADAVQAAAVVCTVARNFSTATRPARGAA</sequence>
<dbReference type="FunFam" id="3.40.640.10:FF:000030">
    <property type="entry name" value="Low-specificity L-threonine aldolase"/>
    <property type="match status" value="1"/>
</dbReference>
<keyword evidence="9" id="KW-1185">Reference proteome</keyword>
<evidence type="ECO:0000256" key="1">
    <source>
        <dbReference type="ARBA" id="ARBA00001933"/>
    </source>
</evidence>
<dbReference type="Pfam" id="PF01212">
    <property type="entry name" value="Beta_elim_lyase"/>
    <property type="match status" value="1"/>
</dbReference>
<feature type="modified residue" description="N6-(pyridoxal phosphate)lysine" evidence="6">
    <location>
        <position position="193"/>
    </location>
</feature>
<protein>
    <submittedName>
        <fullName evidence="8">Low-specificity L-threonine aldolase</fullName>
    </submittedName>
</protein>
<dbReference type="AlphaFoldDB" id="A0A934MJ43"/>
<gene>
    <name evidence="8" type="ORF">JCR33_22685</name>
</gene>
<dbReference type="SUPFAM" id="SSF53383">
    <property type="entry name" value="PLP-dependent transferases"/>
    <property type="match status" value="1"/>
</dbReference>
<reference evidence="8" key="1">
    <citation type="submission" date="2020-12" db="EMBL/GenBank/DDBJ databases">
        <title>Bacterial taxonomy.</title>
        <authorList>
            <person name="Pan X."/>
        </authorList>
    </citation>
    <scope>NUCLEOTIDE SEQUENCE</scope>
    <source>
        <strain evidence="8">B2012</strain>
    </source>
</reference>
<evidence type="ECO:0000313" key="8">
    <source>
        <dbReference type="EMBL" id="MBJ3778525.1"/>
    </source>
</evidence>
<evidence type="ECO:0000256" key="4">
    <source>
        <dbReference type="ARBA" id="ARBA00022898"/>
    </source>
</evidence>
<comment type="caution">
    <text evidence="8">The sequence shown here is derived from an EMBL/GenBank/DDBJ whole genome shotgun (WGS) entry which is preliminary data.</text>
</comment>
<proteinExistence type="inferred from homology"/>
<dbReference type="EMBL" id="JAEKJA010000030">
    <property type="protein sequence ID" value="MBJ3778525.1"/>
    <property type="molecule type" value="Genomic_DNA"/>
</dbReference>
<dbReference type="RefSeq" id="WP_198884431.1">
    <property type="nucleotide sequence ID" value="NZ_JAEKJA010000030.1"/>
</dbReference>
<dbReference type="GO" id="GO:0005829">
    <property type="term" value="C:cytosol"/>
    <property type="evidence" value="ECO:0007669"/>
    <property type="project" value="TreeGrafter"/>
</dbReference>
<organism evidence="8 9">
    <name type="scientific">Acuticoccus mangrovi</name>
    <dbReference type="NCBI Taxonomy" id="2796142"/>
    <lineage>
        <taxon>Bacteria</taxon>
        <taxon>Pseudomonadati</taxon>
        <taxon>Pseudomonadota</taxon>
        <taxon>Alphaproteobacteria</taxon>
        <taxon>Hyphomicrobiales</taxon>
        <taxon>Amorphaceae</taxon>
        <taxon>Acuticoccus</taxon>
    </lineage>
</organism>
<dbReference type="InterPro" id="IPR015424">
    <property type="entry name" value="PyrdxlP-dep_Trfase"/>
</dbReference>
<dbReference type="GO" id="GO:0006545">
    <property type="term" value="P:glycine biosynthetic process"/>
    <property type="evidence" value="ECO:0007669"/>
    <property type="project" value="TreeGrafter"/>
</dbReference>
<dbReference type="NCBIfam" id="NF041359">
    <property type="entry name" value="GntG_guanitoxin"/>
    <property type="match status" value="1"/>
</dbReference>
<dbReference type="Gene3D" id="3.90.1150.10">
    <property type="entry name" value="Aspartate Aminotransferase, domain 1"/>
    <property type="match status" value="1"/>
</dbReference>
<dbReference type="InterPro" id="IPR001597">
    <property type="entry name" value="ArAA_b-elim_lyase/Thr_aldolase"/>
</dbReference>
<comment type="cofactor">
    <cofactor evidence="1">
        <name>pyridoxal 5'-phosphate</name>
        <dbReference type="ChEBI" id="CHEBI:597326"/>
    </cofactor>
</comment>
<dbReference type="GO" id="GO:0006567">
    <property type="term" value="P:L-threonine catabolic process"/>
    <property type="evidence" value="ECO:0007669"/>
    <property type="project" value="TreeGrafter"/>
</dbReference>